<dbReference type="PROSITE" id="PS00463">
    <property type="entry name" value="ZN2_CY6_FUNGAL_1"/>
    <property type="match status" value="1"/>
</dbReference>
<evidence type="ECO:0000259" key="8">
    <source>
        <dbReference type="PROSITE" id="PS50048"/>
    </source>
</evidence>
<keyword evidence="3" id="KW-0805">Transcription regulation</keyword>
<evidence type="ECO:0000313" key="10">
    <source>
        <dbReference type="Proteomes" id="UP000770015"/>
    </source>
</evidence>
<dbReference type="InterPro" id="IPR007219">
    <property type="entry name" value="XnlR_reg_dom"/>
</dbReference>
<dbReference type="InterPro" id="IPR001138">
    <property type="entry name" value="Zn2Cys6_DnaBD"/>
</dbReference>
<dbReference type="Pfam" id="PF00172">
    <property type="entry name" value="Zn_clus"/>
    <property type="match status" value="1"/>
</dbReference>
<reference evidence="9" key="1">
    <citation type="journal article" date="2021" name="Nat. Commun.">
        <title>Genetic determinants of endophytism in the Arabidopsis root mycobiome.</title>
        <authorList>
            <person name="Mesny F."/>
            <person name="Miyauchi S."/>
            <person name="Thiergart T."/>
            <person name="Pickel B."/>
            <person name="Atanasova L."/>
            <person name="Karlsson M."/>
            <person name="Huettel B."/>
            <person name="Barry K.W."/>
            <person name="Haridas S."/>
            <person name="Chen C."/>
            <person name="Bauer D."/>
            <person name="Andreopoulos W."/>
            <person name="Pangilinan J."/>
            <person name="LaButti K."/>
            <person name="Riley R."/>
            <person name="Lipzen A."/>
            <person name="Clum A."/>
            <person name="Drula E."/>
            <person name="Henrissat B."/>
            <person name="Kohler A."/>
            <person name="Grigoriev I.V."/>
            <person name="Martin F.M."/>
            <person name="Hacquard S."/>
        </authorList>
    </citation>
    <scope>NUCLEOTIDE SEQUENCE</scope>
    <source>
        <strain evidence="9">MPI-SDFR-AT-0117</strain>
    </source>
</reference>
<comment type="caution">
    <text evidence="9">The sequence shown here is derived from an EMBL/GenBank/DDBJ whole genome shotgun (WGS) entry which is preliminary data.</text>
</comment>
<dbReference type="Gene3D" id="4.10.240.10">
    <property type="entry name" value="Zn(2)-C6 fungal-type DNA-binding domain"/>
    <property type="match status" value="1"/>
</dbReference>
<keyword evidence="6" id="KW-0539">Nucleus</keyword>
<dbReference type="PANTHER" id="PTHR47540">
    <property type="entry name" value="THIAMINE REPRESSIBLE GENES REGULATORY PROTEIN THI5"/>
    <property type="match status" value="1"/>
</dbReference>
<dbReference type="Proteomes" id="UP000770015">
    <property type="component" value="Unassembled WGS sequence"/>
</dbReference>
<dbReference type="GO" id="GO:0045944">
    <property type="term" value="P:positive regulation of transcription by RNA polymerase II"/>
    <property type="evidence" value="ECO:0007669"/>
    <property type="project" value="TreeGrafter"/>
</dbReference>
<evidence type="ECO:0000256" key="7">
    <source>
        <dbReference type="SAM" id="MobiDB-lite"/>
    </source>
</evidence>
<dbReference type="GO" id="GO:0005634">
    <property type="term" value="C:nucleus"/>
    <property type="evidence" value="ECO:0007669"/>
    <property type="project" value="UniProtKB-SubCell"/>
</dbReference>
<dbReference type="InterPro" id="IPR051711">
    <property type="entry name" value="Stress_Response_Reg"/>
</dbReference>
<dbReference type="PROSITE" id="PS50048">
    <property type="entry name" value="ZN2_CY6_FUNGAL_2"/>
    <property type="match status" value="1"/>
</dbReference>
<feature type="domain" description="Zn(2)-C6 fungal-type" evidence="8">
    <location>
        <begin position="51"/>
        <end position="80"/>
    </location>
</feature>
<accession>A0A9P9ADU5</accession>
<dbReference type="CDD" id="cd00067">
    <property type="entry name" value="GAL4"/>
    <property type="match status" value="1"/>
</dbReference>
<dbReference type="GO" id="GO:0043565">
    <property type="term" value="F:sequence-specific DNA binding"/>
    <property type="evidence" value="ECO:0007669"/>
    <property type="project" value="TreeGrafter"/>
</dbReference>
<feature type="compositionally biased region" description="Polar residues" evidence="7">
    <location>
        <begin position="106"/>
        <end position="115"/>
    </location>
</feature>
<gene>
    <name evidence="9" type="ORF">F5X68DRAFT_247912</name>
</gene>
<evidence type="ECO:0000256" key="6">
    <source>
        <dbReference type="ARBA" id="ARBA00023242"/>
    </source>
</evidence>
<dbReference type="PANTHER" id="PTHR47540:SF2">
    <property type="entry name" value="ZN(II)2CYS6 TRANSCRIPTION FACTOR (EUROFUNG)"/>
    <property type="match status" value="1"/>
</dbReference>
<dbReference type="InterPro" id="IPR036864">
    <property type="entry name" value="Zn2-C6_fun-type_DNA-bd_sf"/>
</dbReference>
<protein>
    <submittedName>
        <fullName evidence="9">Fungal-specific transcription factor domain-containing protein</fullName>
    </submittedName>
</protein>
<organism evidence="9 10">
    <name type="scientific">Plectosphaerella plurivora</name>
    <dbReference type="NCBI Taxonomy" id="936078"/>
    <lineage>
        <taxon>Eukaryota</taxon>
        <taxon>Fungi</taxon>
        <taxon>Dikarya</taxon>
        <taxon>Ascomycota</taxon>
        <taxon>Pezizomycotina</taxon>
        <taxon>Sordariomycetes</taxon>
        <taxon>Hypocreomycetidae</taxon>
        <taxon>Glomerellales</taxon>
        <taxon>Plectosphaerellaceae</taxon>
        <taxon>Plectosphaerella</taxon>
    </lineage>
</organism>
<dbReference type="SUPFAM" id="SSF57701">
    <property type="entry name" value="Zn2/Cys6 DNA-binding domain"/>
    <property type="match status" value="1"/>
</dbReference>
<dbReference type="GO" id="GO:0006351">
    <property type="term" value="P:DNA-templated transcription"/>
    <property type="evidence" value="ECO:0007669"/>
    <property type="project" value="InterPro"/>
</dbReference>
<evidence type="ECO:0000256" key="3">
    <source>
        <dbReference type="ARBA" id="ARBA00023015"/>
    </source>
</evidence>
<evidence type="ECO:0000256" key="2">
    <source>
        <dbReference type="ARBA" id="ARBA00022723"/>
    </source>
</evidence>
<dbReference type="CDD" id="cd12148">
    <property type="entry name" value="fungal_TF_MHR"/>
    <property type="match status" value="1"/>
</dbReference>
<name>A0A9P9ADU5_9PEZI</name>
<dbReference type="SMART" id="SM00066">
    <property type="entry name" value="GAL4"/>
    <property type="match status" value="1"/>
</dbReference>
<sequence>MSSLPSHASPASVVSQTSSHRKRSAGTLVTSPGVTPESGPNPRKAKKVSRACDYCKSKKLKCSGTFPCDGCKRRRLPCEYQTLYRRGKPPTPPPAQEELAAPDPGGNSTSRTSPELESAEIEGQYFDLTSSLTFLHRAWKRLSAQSGIGGAVPQVASGNEQHQNLFSAGDKPFVTTPGEYNPVLPNQNTAMQILRFYFDVCVITYRFLHQPQVTTWFNAVIANSQANVPLHYGIGHAKASIVMTIIAIVALRRGKIHGTAEGAEHGDIVILSSSDAFFCASKRLTDAEVGYPTLESAQARLLQVLYLLQSTRMNQAWFVFGSTLPIVSALGLHRRRRNVAAKGSPNFDYILFQCRKRTFWVAYTIDKYLAVVFGRPPLYHDEDINQDFPDCVNDEDMTPQGRATHEPAMDCHIDSLIFHAKVAQLIDRVSREVYSIKRIPHHERLAAAEKVGRALHEWKEALPYHLGTLRPMSLIPPFRRQAMALKLAYCHAIMHANRPFLLGTTVQQASSVPLQDSVNECINAARIALETVDAMSADGTLFHAFWWTPYVTFCALAVVYVWEIQQNRSATAPEEQGFNDLLELAERCQNHLAQATTPDSPSRRYNIILEELRQEAKYRSMRSQRSTGPLVTVEGVQVPFEGDGGLYGMNPLDDWQTTDWLDLDSSVSLISNPWNECALTPTPGFRALS</sequence>
<comment type="subcellular location">
    <subcellularLocation>
        <location evidence="1">Nucleus</location>
    </subcellularLocation>
</comment>
<keyword evidence="10" id="KW-1185">Reference proteome</keyword>
<dbReference type="GO" id="GO:0008270">
    <property type="term" value="F:zinc ion binding"/>
    <property type="evidence" value="ECO:0007669"/>
    <property type="project" value="InterPro"/>
</dbReference>
<proteinExistence type="predicted"/>
<feature type="region of interest" description="Disordered" evidence="7">
    <location>
        <begin position="1"/>
        <end position="49"/>
    </location>
</feature>
<dbReference type="Pfam" id="PF04082">
    <property type="entry name" value="Fungal_trans"/>
    <property type="match status" value="1"/>
</dbReference>
<keyword evidence="5" id="KW-0804">Transcription</keyword>
<feature type="region of interest" description="Disordered" evidence="7">
    <location>
        <begin position="83"/>
        <end position="118"/>
    </location>
</feature>
<dbReference type="OrthoDB" id="3037908at2759"/>
<keyword evidence="2" id="KW-0479">Metal-binding</keyword>
<evidence type="ECO:0000256" key="1">
    <source>
        <dbReference type="ARBA" id="ARBA00004123"/>
    </source>
</evidence>
<dbReference type="GO" id="GO:0000981">
    <property type="term" value="F:DNA-binding transcription factor activity, RNA polymerase II-specific"/>
    <property type="evidence" value="ECO:0007669"/>
    <property type="project" value="InterPro"/>
</dbReference>
<keyword evidence="4" id="KW-0238">DNA-binding</keyword>
<evidence type="ECO:0000256" key="5">
    <source>
        <dbReference type="ARBA" id="ARBA00023163"/>
    </source>
</evidence>
<dbReference type="AlphaFoldDB" id="A0A9P9ADU5"/>
<dbReference type="EMBL" id="JAGSXJ010000003">
    <property type="protein sequence ID" value="KAH6693577.1"/>
    <property type="molecule type" value="Genomic_DNA"/>
</dbReference>
<evidence type="ECO:0000256" key="4">
    <source>
        <dbReference type="ARBA" id="ARBA00023125"/>
    </source>
</evidence>
<evidence type="ECO:0000313" key="9">
    <source>
        <dbReference type="EMBL" id="KAH6693577.1"/>
    </source>
</evidence>
<dbReference type="SMART" id="SM00906">
    <property type="entry name" value="Fungal_trans"/>
    <property type="match status" value="1"/>
</dbReference>